<evidence type="ECO:0000256" key="2">
    <source>
        <dbReference type="SAM" id="Phobius"/>
    </source>
</evidence>
<feature type="region of interest" description="Disordered" evidence="1">
    <location>
        <begin position="1"/>
        <end position="57"/>
    </location>
</feature>
<evidence type="ECO:0000313" key="5">
    <source>
        <dbReference type="Proteomes" id="UP001595880"/>
    </source>
</evidence>
<gene>
    <name evidence="4" type="ORF">ACFOZ1_14580</name>
</gene>
<proteinExistence type="predicted"/>
<feature type="compositionally biased region" description="Acidic residues" evidence="1">
    <location>
        <begin position="447"/>
        <end position="472"/>
    </location>
</feature>
<keyword evidence="2" id="KW-0812">Transmembrane</keyword>
<feature type="transmembrane region" description="Helical" evidence="2">
    <location>
        <begin position="69"/>
        <end position="88"/>
    </location>
</feature>
<comment type="caution">
    <text evidence="4">The sequence shown here is derived from an EMBL/GenBank/DDBJ whole genome shotgun (WGS) entry which is preliminary data.</text>
</comment>
<feature type="compositionally biased region" description="Basic and acidic residues" evidence="1">
    <location>
        <begin position="8"/>
        <end position="21"/>
    </location>
</feature>
<evidence type="ECO:0000256" key="1">
    <source>
        <dbReference type="SAM" id="MobiDB-lite"/>
    </source>
</evidence>
<dbReference type="Pfam" id="PF03793">
    <property type="entry name" value="PASTA"/>
    <property type="match status" value="3"/>
</dbReference>
<name>A0ABV8VZD1_9BACI</name>
<organism evidence="4 5">
    <name type="scientific">Gracilibacillus marinus</name>
    <dbReference type="NCBI Taxonomy" id="630535"/>
    <lineage>
        <taxon>Bacteria</taxon>
        <taxon>Bacillati</taxon>
        <taxon>Bacillota</taxon>
        <taxon>Bacilli</taxon>
        <taxon>Bacillales</taxon>
        <taxon>Bacillaceae</taxon>
        <taxon>Gracilibacillus</taxon>
    </lineage>
</organism>
<dbReference type="SMART" id="SM00740">
    <property type="entry name" value="PASTA"/>
    <property type="match status" value="3"/>
</dbReference>
<dbReference type="EMBL" id="JBHSDV010000005">
    <property type="protein sequence ID" value="MFC4389026.1"/>
    <property type="molecule type" value="Genomic_DNA"/>
</dbReference>
<keyword evidence="2" id="KW-0472">Membrane</keyword>
<dbReference type="RefSeq" id="WP_390200473.1">
    <property type="nucleotide sequence ID" value="NZ_JBHSDV010000005.1"/>
</dbReference>
<sequence>MSDFLSNFDKDKYDDLSKESSSKPTNKQEQSDLPAPAEHEPVVDRRSTRESNEQIEIDPTYRKKKRNKIILFSVLAIIGIALIGFIYYQLSYIEMKDFVGEPISDARKWADENDMELELTHEFSMEYPANQIMTQSVVKGKKIKKGSTISITSSKGPDPEAKIELPDFAVMTMSDFEAWKEEAKAENIQVVTEYSDDVKEGEFTRFVIRDETISEDNYRRQDIATIYFSRGKETFEKNIKVPNFKNKSKEEVDQWAKTNEIDVSYKDAASDDVEAGFVASQSIAADELVAKKDKIEITLSLGKAIEVPNFANYSVEEAMTVEGLNVTVKQRFHNKVKFGQLIAQSIEPGTKLTDQDNKNITVTYSEGKPYLRDYRGQLEGDLPRLFYEDYQSKGANISYIIKYVDSAEVKGTVVGMSQFNSFVSMDYTVEIRVSNNKSVEVTTPTPPEEELPVPDDSDNKDEEAPEIEDLPAPEEQGKK</sequence>
<keyword evidence="2" id="KW-1133">Transmembrane helix</keyword>
<dbReference type="Proteomes" id="UP001595880">
    <property type="component" value="Unassembled WGS sequence"/>
</dbReference>
<evidence type="ECO:0000259" key="3">
    <source>
        <dbReference type="PROSITE" id="PS51178"/>
    </source>
</evidence>
<protein>
    <submittedName>
        <fullName evidence="4">PASTA domain-containing protein</fullName>
    </submittedName>
</protein>
<evidence type="ECO:0000313" key="4">
    <source>
        <dbReference type="EMBL" id="MFC4389026.1"/>
    </source>
</evidence>
<feature type="domain" description="PASTA" evidence="3">
    <location>
        <begin position="231"/>
        <end position="301"/>
    </location>
</feature>
<keyword evidence="5" id="KW-1185">Reference proteome</keyword>
<feature type="domain" description="PASTA" evidence="3">
    <location>
        <begin position="89"/>
        <end position="155"/>
    </location>
</feature>
<dbReference type="PROSITE" id="PS51178">
    <property type="entry name" value="PASTA"/>
    <property type="match status" value="2"/>
</dbReference>
<reference evidence="5" key="1">
    <citation type="journal article" date="2019" name="Int. J. Syst. Evol. Microbiol.">
        <title>The Global Catalogue of Microorganisms (GCM) 10K type strain sequencing project: providing services to taxonomists for standard genome sequencing and annotation.</title>
        <authorList>
            <consortium name="The Broad Institute Genomics Platform"/>
            <consortium name="The Broad Institute Genome Sequencing Center for Infectious Disease"/>
            <person name="Wu L."/>
            <person name="Ma J."/>
        </authorList>
    </citation>
    <scope>NUCLEOTIDE SEQUENCE [LARGE SCALE GENOMIC DNA]</scope>
    <source>
        <strain evidence="5">KACC 14058</strain>
    </source>
</reference>
<dbReference type="SUPFAM" id="SSF54184">
    <property type="entry name" value="Penicillin-binding protein 2x (pbp-2x), c-terminal domain"/>
    <property type="match status" value="1"/>
</dbReference>
<feature type="compositionally biased region" description="Basic and acidic residues" evidence="1">
    <location>
        <begin position="37"/>
        <end position="52"/>
    </location>
</feature>
<feature type="region of interest" description="Disordered" evidence="1">
    <location>
        <begin position="438"/>
        <end position="479"/>
    </location>
</feature>
<accession>A0ABV8VZD1</accession>
<dbReference type="Gene3D" id="3.30.10.20">
    <property type="match status" value="3"/>
</dbReference>
<dbReference type="CDD" id="cd06577">
    <property type="entry name" value="PASTA_pknB"/>
    <property type="match status" value="2"/>
</dbReference>
<dbReference type="InterPro" id="IPR005543">
    <property type="entry name" value="PASTA_dom"/>
</dbReference>